<dbReference type="PRINTS" id="PR00778">
    <property type="entry name" value="HTHARSR"/>
</dbReference>
<feature type="domain" description="HTH arsR-type" evidence="4">
    <location>
        <begin position="12"/>
        <end position="106"/>
    </location>
</feature>
<dbReference type="NCBIfam" id="NF033788">
    <property type="entry name" value="HTH_metalloreg"/>
    <property type="match status" value="1"/>
</dbReference>
<dbReference type="AlphaFoldDB" id="A0A4S4FP35"/>
<sequence length="118" mass="12913">MIERARSDDWSQSSPAVMQLADVFDLLGDPSRLAILITLLGGARSVGDLANSAGLSDSATSHALRLLRAHRVVSARKEGRMAFYAIADDHVRELLELGLEHVHHTELLHSTPDGELHR</sequence>
<dbReference type="SMART" id="SM00418">
    <property type="entry name" value="HTH_ARSR"/>
    <property type="match status" value="1"/>
</dbReference>
<dbReference type="InterPro" id="IPR001845">
    <property type="entry name" value="HTH_ArsR_DNA-bd_dom"/>
</dbReference>
<proteinExistence type="predicted"/>
<dbReference type="GO" id="GO:0003677">
    <property type="term" value="F:DNA binding"/>
    <property type="evidence" value="ECO:0007669"/>
    <property type="project" value="UniProtKB-KW"/>
</dbReference>
<evidence type="ECO:0000256" key="3">
    <source>
        <dbReference type="ARBA" id="ARBA00023163"/>
    </source>
</evidence>
<dbReference type="PROSITE" id="PS50987">
    <property type="entry name" value="HTH_ARSR_2"/>
    <property type="match status" value="1"/>
</dbReference>
<dbReference type="InterPro" id="IPR051011">
    <property type="entry name" value="Metal_resp_trans_reg"/>
</dbReference>
<keyword evidence="1" id="KW-0805">Transcription regulation</keyword>
<dbReference type="Pfam" id="PF01022">
    <property type="entry name" value="HTH_5"/>
    <property type="match status" value="1"/>
</dbReference>
<organism evidence="5 6">
    <name type="scientific">Naasia lichenicola</name>
    <dbReference type="NCBI Taxonomy" id="2565933"/>
    <lineage>
        <taxon>Bacteria</taxon>
        <taxon>Bacillati</taxon>
        <taxon>Actinomycetota</taxon>
        <taxon>Actinomycetes</taxon>
        <taxon>Micrococcales</taxon>
        <taxon>Microbacteriaceae</taxon>
        <taxon>Naasia</taxon>
    </lineage>
</organism>
<keyword evidence="6" id="KW-1185">Reference proteome</keyword>
<accession>A0A4S4FP35</accession>
<dbReference type="OrthoDB" id="9810923at2"/>
<evidence type="ECO:0000313" key="5">
    <source>
        <dbReference type="EMBL" id="THG31036.1"/>
    </source>
</evidence>
<dbReference type="GO" id="GO:0003700">
    <property type="term" value="F:DNA-binding transcription factor activity"/>
    <property type="evidence" value="ECO:0007669"/>
    <property type="project" value="InterPro"/>
</dbReference>
<reference evidence="5 6" key="1">
    <citation type="submission" date="2019-04" db="EMBL/GenBank/DDBJ databases">
        <authorList>
            <person name="Jiang L."/>
        </authorList>
    </citation>
    <scope>NUCLEOTIDE SEQUENCE [LARGE SCALE GENOMIC DNA]</scope>
    <source>
        <strain evidence="5 6">YIM 131853</strain>
    </source>
</reference>
<protein>
    <submittedName>
        <fullName evidence="5">Helix-turn-helix transcriptional regulator</fullName>
    </submittedName>
</protein>
<evidence type="ECO:0000256" key="2">
    <source>
        <dbReference type="ARBA" id="ARBA00023125"/>
    </source>
</evidence>
<dbReference type="Proteomes" id="UP000309133">
    <property type="component" value="Unassembled WGS sequence"/>
</dbReference>
<evidence type="ECO:0000259" key="4">
    <source>
        <dbReference type="PROSITE" id="PS50987"/>
    </source>
</evidence>
<dbReference type="PANTHER" id="PTHR43132">
    <property type="entry name" value="ARSENICAL RESISTANCE OPERON REPRESSOR ARSR-RELATED"/>
    <property type="match status" value="1"/>
</dbReference>
<dbReference type="PANTHER" id="PTHR43132:SF6">
    <property type="entry name" value="HTH-TYPE TRANSCRIPTIONAL REPRESSOR CZRA"/>
    <property type="match status" value="1"/>
</dbReference>
<evidence type="ECO:0000256" key="1">
    <source>
        <dbReference type="ARBA" id="ARBA00023015"/>
    </source>
</evidence>
<dbReference type="EMBL" id="SSSM01000004">
    <property type="protein sequence ID" value="THG31036.1"/>
    <property type="molecule type" value="Genomic_DNA"/>
</dbReference>
<name>A0A4S4FP35_9MICO</name>
<dbReference type="InterPro" id="IPR036390">
    <property type="entry name" value="WH_DNA-bd_sf"/>
</dbReference>
<dbReference type="InterPro" id="IPR036388">
    <property type="entry name" value="WH-like_DNA-bd_sf"/>
</dbReference>
<dbReference type="SUPFAM" id="SSF46785">
    <property type="entry name" value="Winged helix' DNA-binding domain"/>
    <property type="match status" value="1"/>
</dbReference>
<dbReference type="Gene3D" id="1.10.10.10">
    <property type="entry name" value="Winged helix-like DNA-binding domain superfamily/Winged helix DNA-binding domain"/>
    <property type="match status" value="1"/>
</dbReference>
<evidence type="ECO:0000313" key="6">
    <source>
        <dbReference type="Proteomes" id="UP000309133"/>
    </source>
</evidence>
<dbReference type="CDD" id="cd00090">
    <property type="entry name" value="HTH_ARSR"/>
    <property type="match status" value="1"/>
</dbReference>
<comment type="caution">
    <text evidence="5">The sequence shown here is derived from an EMBL/GenBank/DDBJ whole genome shotgun (WGS) entry which is preliminary data.</text>
</comment>
<dbReference type="InterPro" id="IPR011991">
    <property type="entry name" value="ArsR-like_HTH"/>
</dbReference>
<keyword evidence="3" id="KW-0804">Transcription</keyword>
<keyword evidence="2" id="KW-0238">DNA-binding</keyword>
<gene>
    <name evidence="5" type="ORF">E6C64_10590</name>
</gene>